<dbReference type="GO" id="GO:0016020">
    <property type="term" value="C:membrane"/>
    <property type="evidence" value="ECO:0007669"/>
    <property type="project" value="UniProtKB-SubCell"/>
</dbReference>
<dbReference type="SMART" id="SM00042">
    <property type="entry name" value="CUB"/>
    <property type="match status" value="2"/>
</dbReference>
<dbReference type="InterPro" id="IPR035914">
    <property type="entry name" value="Sperma_CUB_dom_sf"/>
</dbReference>
<dbReference type="PROSITE" id="PS50068">
    <property type="entry name" value="LDLRA_2"/>
    <property type="match status" value="4"/>
</dbReference>
<feature type="disulfide bond" evidence="10">
    <location>
        <begin position="557"/>
        <end position="569"/>
    </location>
</feature>
<organism evidence="16 17">
    <name type="scientific">Triplophysa tibetana</name>
    <dbReference type="NCBI Taxonomy" id="1572043"/>
    <lineage>
        <taxon>Eukaryota</taxon>
        <taxon>Metazoa</taxon>
        <taxon>Chordata</taxon>
        <taxon>Craniata</taxon>
        <taxon>Vertebrata</taxon>
        <taxon>Euteleostomi</taxon>
        <taxon>Actinopterygii</taxon>
        <taxon>Neopterygii</taxon>
        <taxon>Teleostei</taxon>
        <taxon>Ostariophysi</taxon>
        <taxon>Cypriniformes</taxon>
        <taxon>Nemacheilidae</taxon>
        <taxon>Triplophysa</taxon>
    </lineage>
</organism>
<feature type="domain" description="CUB" evidence="13">
    <location>
        <begin position="333"/>
        <end position="440"/>
    </location>
</feature>
<comment type="caution">
    <text evidence="16">The sequence shown here is derived from an EMBL/GenBank/DDBJ whole genome shotgun (WGS) entry which is preliminary data.</text>
</comment>
<dbReference type="Pfam" id="PF00089">
    <property type="entry name" value="Trypsin"/>
    <property type="match status" value="1"/>
</dbReference>
<feature type="domain" description="CUB" evidence="13">
    <location>
        <begin position="208"/>
        <end position="324"/>
    </location>
</feature>
<dbReference type="Pfam" id="PF00431">
    <property type="entry name" value="CUB"/>
    <property type="match status" value="2"/>
</dbReference>
<feature type="disulfide bond" evidence="10">
    <location>
        <begin position="500"/>
        <end position="515"/>
    </location>
</feature>
<dbReference type="Gene3D" id="2.60.120.290">
    <property type="entry name" value="Spermadhesin, CUB domain"/>
    <property type="match status" value="2"/>
</dbReference>
<dbReference type="Gene3D" id="3.30.70.960">
    <property type="entry name" value="SEA domain"/>
    <property type="match status" value="1"/>
</dbReference>
<dbReference type="InterPro" id="IPR001254">
    <property type="entry name" value="Trypsin_dom"/>
</dbReference>
<dbReference type="SMART" id="SM00192">
    <property type="entry name" value="LDLa"/>
    <property type="match status" value="4"/>
</dbReference>
<evidence type="ECO:0000256" key="8">
    <source>
        <dbReference type="ARBA" id="ARBA00023136"/>
    </source>
</evidence>
<keyword evidence="8 12" id="KW-0472">Membrane</keyword>
<feature type="disulfide bond" evidence="10">
    <location>
        <begin position="488"/>
        <end position="506"/>
    </location>
</feature>
<feature type="domain" description="SEA" evidence="14">
    <location>
        <begin position="75"/>
        <end position="196"/>
    </location>
</feature>
<feature type="disulfide bond" evidence="10">
    <location>
        <begin position="536"/>
        <end position="551"/>
    </location>
</feature>
<comment type="caution">
    <text evidence="10">Lacks conserved residue(s) required for the propagation of feature annotation.</text>
</comment>
<evidence type="ECO:0000259" key="15">
    <source>
        <dbReference type="PROSITE" id="PS50240"/>
    </source>
</evidence>
<evidence type="ECO:0000256" key="12">
    <source>
        <dbReference type="SAM" id="Phobius"/>
    </source>
</evidence>
<dbReference type="InterPro" id="IPR000859">
    <property type="entry name" value="CUB_dom"/>
</dbReference>
<keyword evidence="9 10" id="KW-1015">Disulfide bond</keyword>
<dbReference type="Gene3D" id="2.40.10.10">
    <property type="entry name" value="Trypsin-like serine proteases"/>
    <property type="match status" value="2"/>
</dbReference>
<dbReference type="FunFam" id="2.60.120.290:FF:000005">
    <property type="entry name" value="Procollagen C-endopeptidase enhancer 1"/>
    <property type="match status" value="1"/>
</dbReference>
<dbReference type="GO" id="GO:0009566">
    <property type="term" value="P:fertilization"/>
    <property type="evidence" value="ECO:0007669"/>
    <property type="project" value="UniProtKB-ARBA"/>
</dbReference>
<dbReference type="SUPFAM" id="SSF82671">
    <property type="entry name" value="SEA domain"/>
    <property type="match status" value="1"/>
</dbReference>
<dbReference type="PRINTS" id="PR00261">
    <property type="entry name" value="LDLRECEPTOR"/>
</dbReference>
<dbReference type="Proteomes" id="UP000324632">
    <property type="component" value="Chromosome 11"/>
</dbReference>
<dbReference type="PROSITE" id="PS00135">
    <property type="entry name" value="TRYPSIN_SER"/>
    <property type="match status" value="1"/>
</dbReference>
<evidence type="ECO:0000259" key="14">
    <source>
        <dbReference type="PROSITE" id="PS50024"/>
    </source>
</evidence>
<evidence type="ECO:0000256" key="6">
    <source>
        <dbReference type="ARBA" id="ARBA00022968"/>
    </source>
</evidence>
<dbReference type="Pfam" id="PF01390">
    <property type="entry name" value="SEA"/>
    <property type="match status" value="1"/>
</dbReference>
<dbReference type="SUPFAM" id="SSF57424">
    <property type="entry name" value="LDL receptor-like module"/>
    <property type="match status" value="4"/>
</dbReference>
<keyword evidence="7 12" id="KW-1133">Transmembrane helix</keyword>
<accession>A0A5A9NY38</accession>
<comment type="subcellular location">
    <subcellularLocation>
        <location evidence="1">Membrane</location>
        <topology evidence="1">Single-pass type II membrane protein</topology>
    </subcellularLocation>
</comment>
<sequence>MDPMDRGMRYTPGTADRDWDTALTFLPASDNKKLEKKKNPGKVGIIVGLVILAAVLALIIGLLVWHFHFRTDLRIPKIFTGSFRITSEPFEDALENSESQEFKSLAVKVNAELETMYSESPKLAKYYVGSNVQAFSEGSVIAYYESEFDVPVGEEGTVDQAISVLSEKYNNKLLGRFKKSPGTLQFDTVVASALDTRMFSKARTTIKESLHLKGSTEEVITSPGFPNTPYPPNTVAKWKLRGDPDYVLKLAFDSFKLESNCLNDFVSVYDSLVAVDKHLMAKKCGLYSPSEPLVFISSRNVMLLTLVTNDKENFPGFRVRVTQIKRDSEEFKCGGKMTGTSGGFTSPNYPNYYSPNTTCQWDIEVPVGKFIKLKFLKFLVSTGVQDSCPGDYIQVVGKRKLCGQEPGNTMTTSDSNKMTVMFYSDSSHVDRGFSATYEAFAPDDPCPDKFKCNNNRCVNKTFVCDGWDDCRDGSDERNCKCSSSMIQCKNGFCKPMFWQCDGIDDCGDKTDELSCGCKAGEFRCKSDQCISEKLKCDGRPDCTDKSDEEGCARDTTCTVSTFSCANGKCITKQNPECDGQDDCGDLSDESNCKCGRKAVKSSRIVGGQDAVEGEFPWLVSLHIKKQGHVCGGSIINERWLVTAAHCVQDDVKFKFSQPGLWEAYLGLHTQKSKHTATLRDIKQVIAHKSYNSFTFDYDIAVMELESPVTYSETIRPICLPSATEDFPAGSLVTISGWGAEREGGHGATVLKKASVRIINGTVCNKLINNQKTSRMTCAGLLEGGVDACQGDSGGPMILPINDRMYLAGVVSWGDGCARKNKPGLYTTVPKFRGWIKEMTGV</sequence>
<evidence type="ECO:0000256" key="7">
    <source>
        <dbReference type="ARBA" id="ARBA00022989"/>
    </source>
</evidence>
<dbReference type="InterPro" id="IPR033116">
    <property type="entry name" value="TRYPSIN_SER"/>
</dbReference>
<evidence type="ECO:0000256" key="11">
    <source>
        <dbReference type="RuleBase" id="RU363034"/>
    </source>
</evidence>
<dbReference type="Gene3D" id="4.10.400.10">
    <property type="entry name" value="Low-density Lipoprotein Receptor"/>
    <property type="match status" value="4"/>
</dbReference>
<keyword evidence="2 11" id="KW-0645">Protease</keyword>
<dbReference type="PROSITE" id="PS50240">
    <property type="entry name" value="TRYPSIN_DOM"/>
    <property type="match status" value="1"/>
</dbReference>
<proteinExistence type="predicted"/>
<feature type="domain" description="Peptidase S1" evidence="15">
    <location>
        <begin position="604"/>
        <end position="840"/>
    </location>
</feature>
<feature type="disulfide bond" evidence="10">
    <location>
        <begin position="517"/>
        <end position="529"/>
    </location>
</feature>
<evidence type="ECO:0000256" key="3">
    <source>
        <dbReference type="ARBA" id="ARBA00022692"/>
    </source>
</evidence>
<keyword evidence="4 11" id="KW-0378">Hydrolase</keyword>
<protein>
    <submittedName>
        <fullName evidence="16">Suppressor of tumorigenicity 14 protein-like protein</fullName>
    </submittedName>
</protein>
<feature type="disulfide bond" evidence="10">
    <location>
        <begin position="524"/>
        <end position="542"/>
    </location>
</feature>
<dbReference type="EMBL" id="SOYY01000011">
    <property type="protein sequence ID" value="KAA0714702.1"/>
    <property type="molecule type" value="Genomic_DNA"/>
</dbReference>
<evidence type="ECO:0000256" key="2">
    <source>
        <dbReference type="ARBA" id="ARBA00022670"/>
    </source>
</evidence>
<dbReference type="SUPFAM" id="SSF49854">
    <property type="entry name" value="Spermadhesin, CUB domain"/>
    <property type="match status" value="2"/>
</dbReference>
<dbReference type="PANTHER" id="PTHR24252:SF17">
    <property type="entry name" value="SUPPRESSOR OF TUMORIGENICITY 14 PROTEIN HOMOLOG-RELATED"/>
    <property type="match status" value="1"/>
</dbReference>
<dbReference type="InterPro" id="IPR009003">
    <property type="entry name" value="Peptidase_S1_PA"/>
</dbReference>
<dbReference type="GO" id="GO:0004252">
    <property type="term" value="F:serine-type endopeptidase activity"/>
    <property type="evidence" value="ECO:0007669"/>
    <property type="project" value="InterPro"/>
</dbReference>
<reference evidence="16 17" key="1">
    <citation type="journal article" date="2019" name="Mol. Ecol. Resour.">
        <title>Chromosome-level genome assembly of Triplophysa tibetana, a fish adapted to the harsh high-altitude environment of the Tibetan Plateau.</title>
        <authorList>
            <person name="Yang X."/>
            <person name="Liu H."/>
            <person name="Ma Z."/>
            <person name="Zou Y."/>
            <person name="Zou M."/>
            <person name="Mao Y."/>
            <person name="Li X."/>
            <person name="Wang H."/>
            <person name="Chen T."/>
            <person name="Wang W."/>
            <person name="Yang R."/>
        </authorList>
    </citation>
    <scope>NUCLEOTIDE SEQUENCE [LARGE SCALE GENOMIC DNA]</scope>
    <source>
        <strain evidence="16">TTIB1903HZAU</strain>
        <tissue evidence="16">Muscle</tissue>
    </source>
</reference>
<keyword evidence="17" id="KW-1185">Reference proteome</keyword>
<dbReference type="SUPFAM" id="SSF50494">
    <property type="entry name" value="Trypsin-like serine proteases"/>
    <property type="match status" value="1"/>
</dbReference>
<dbReference type="Pfam" id="PF00057">
    <property type="entry name" value="Ldl_recept_a"/>
    <property type="match status" value="4"/>
</dbReference>
<dbReference type="PANTHER" id="PTHR24252">
    <property type="entry name" value="ACROSIN-RELATED"/>
    <property type="match status" value="1"/>
</dbReference>
<dbReference type="SMART" id="SM00020">
    <property type="entry name" value="Tryp_SPc"/>
    <property type="match status" value="1"/>
</dbReference>
<dbReference type="PROSITE" id="PS01180">
    <property type="entry name" value="CUB"/>
    <property type="match status" value="2"/>
</dbReference>
<dbReference type="PROSITE" id="PS01209">
    <property type="entry name" value="LDLRA_1"/>
    <property type="match status" value="1"/>
</dbReference>
<evidence type="ECO:0000256" key="9">
    <source>
        <dbReference type="ARBA" id="ARBA00023157"/>
    </source>
</evidence>
<evidence type="ECO:0000256" key="10">
    <source>
        <dbReference type="PROSITE-ProRule" id="PRU00124"/>
    </source>
</evidence>
<dbReference type="PROSITE" id="PS00134">
    <property type="entry name" value="TRYPSIN_HIS"/>
    <property type="match status" value="1"/>
</dbReference>
<dbReference type="FunFam" id="2.40.10.10:FF:000003">
    <property type="entry name" value="Transmembrane serine protease 3"/>
    <property type="match status" value="1"/>
</dbReference>
<evidence type="ECO:0000256" key="5">
    <source>
        <dbReference type="ARBA" id="ARBA00022825"/>
    </source>
</evidence>
<feature type="disulfide bond" evidence="10">
    <location>
        <begin position="577"/>
        <end position="592"/>
    </location>
</feature>
<feature type="transmembrane region" description="Helical" evidence="12">
    <location>
        <begin position="43"/>
        <end position="67"/>
    </location>
</feature>
<feature type="disulfide bond" evidence="10">
    <location>
        <begin position="464"/>
        <end position="479"/>
    </location>
</feature>
<dbReference type="InterPro" id="IPR002172">
    <property type="entry name" value="LDrepeatLR_classA_rpt"/>
</dbReference>
<evidence type="ECO:0000256" key="4">
    <source>
        <dbReference type="ARBA" id="ARBA00022801"/>
    </source>
</evidence>
<dbReference type="CDD" id="cd00112">
    <property type="entry name" value="LDLa"/>
    <property type="match status" value="4"/>
</dbReference>
<keyword evidence="6" id="KW-0735">Signal-anchor</keyword>
<keyword evidence="3 12" id="KW-0812">Transmembrane</keyword>
<feature type="disulfide bond" evidence="10">
    <location>
        <begin position="452"/>
        <end position="470"/>
    </location>
</feature>
<keyword evidence="5 11" id="KW-0720">Serine protease</keyword>
<dbReference type="InterPro" id="IPR023415">
    <property type="entry name" value="LDLR_class-A_CS"/>
</dbReference>
<evidence type="ECO:0000259" key="13">
    <source>
        <dbReference type="PROSITE" id="PS01180"/>
    </source>
</evidence>
<evidence type="ECO:0000256" key="1">
    <source>
        <dbReference type="ARBA" id="ARBA00004606"/>
    </source>
</evidence>
<evidence type="ECO:0000313" key="17">
    <source>
        <dbReference type="Proteomes" id="UP000324632"/>
    </source>
</evidence>
<dbReference type="CDD" id="cd00190">
    <property type="entry name" value="Tryp_SPc"/>
    <property type="match status" value="1"/>
</dbReference>
<feature type="disulfide bond" evidence="10">
    <location>
        <begin position="481"/>
        <end position="493"/>
    </location>
</feature>
<dbReference type="PROSITE" id="PS50024">
    <property type="entry name" value="SEA"/>
    <property type="match status" value="1"/>
</dbReference>
<dbReference type="AlphaFoldDB" id="A0A5A9NY38"/>
<dbReference type="GO" id="GO:0006508">
    <property type="term" value="P:proteolysis"/>
    <property type="evidence" value="ECO:0007669"/>
    <property type="project" value="UniProtKB-KW"/>
</dbReference>
<gene>
    <name evidence="16" type="ORF">E1301_Tti006458</name>
</gene>
<name>A0A5A9NY38_9TELE</name>
<dbReference type="CDD" id="cd00041">
    <property type="entry name" value="CUB"/>
    <property type="match status" value="2"/>
</dbReference>
<dbReference type="InterPro" id="IPR036055">
    <property type="entry name" value="LDL_receptor-like_sf"/>
</dbReference>
<evidence type="ECO:0000313" key="16">
    <source>
        <dbReference type="EMBL" id="KAA0714702.1"/>
    </source>
</evidence>
<dbReference type="InterPro" id="IPR000082">
    <property type="entry name" value="SEA_dom"/>
</dbReference>
<dbReference type="InterPro" id="IPR036364">
    <property type="entry name" value="SEA_dom_sf"/>
</dbReference>
<dbReference type="InterPro" id="IPR018114">
    <property type="entry name" value="TRYPSIN_HIS"/>
</dbReference>
<dbReference type="InterPro" id="IPR043504">
    <property type="entry name" value="Peptidase_S1_PA_chymotrypsin"/>
</dbReference>